<dbReference type="OrthoDB" id="77251at2759"/>
<feature type="domain" description="C-CAP/cofactor C-like" evidence="2">
    <location>
        <begin position="71"/>
        <end position="174"/>
    </location>
</feature>
<dbReference type="Proteomes" id="UP000023152">
    <property type="component" value="Unassembled WGS sequence"/>
</dbReference>
<evidence type="ECO:0000259" key="2">
    <source>
        <dbReference type="PROSITE" id="PS51329"/>
    </source>
</evidence>
<dbReference type="PROSITE" id="PS51329">
    <property type="entry name" value="C_CAP_COFACTOR_C"/>
    <property type="match status" value="1"/>
</dbReference>
<evidence type="ECO:0000313" key="3">
    <source>
        <dbReference type="EMBL" id="ETN98016.1"/>
    </source>
</evidence>
<reference evidence="3 4" key="1">
    <citation type="journal article" date="2013" name="Curr. Biol.">
        <title>The Genome of the Foraminiferan Reticulomyxa filosa.</title>
        <authorList>
            <person name="Glockner G."/>
            <person name="Hulsmann N."/>
            <person name="Schleicher M."/>
            <person name="Noegel A.A."/>
            <person name="Eichinger L."/>
            <person name="Gallinger C."/>
            <person name="Pawlowski J."/>
            <person name="Sierra R."/>
            <person name="Euteneuer U."/>
            <person name="Pillet L."/>
            <person name="Moustafa A."/>
            <person name="Platzer M."/>
            <person name="Groth M."/>
            <person name="Szafranski K."/>
            <person name="Schliwa M."/>
        </authorList>
    </citation>
    <scope>NUCLEOTIDE SEQUENCE [LARGE SCALE GENOMIC DNA]</scope>
</reference>
<dbReference type="GO" id="GO:0005737">
    <property type="term" value="C:cytoplasm"/>
    <property type="evidence" value="ECO:0007669"/>
    <property type="project" value="TreeGrafter"/>
</dbReference>
<dbReference type="InterPro" id="IPR013912">
    <property type="entry name" value="Adenylate_cyclase-assoc_CAP_C"/>
</dbReference>
<dbReference type="InterPro" id="IPR016098">
    <property type="entry name" value="CAP/MinC_C"/>
</dbReference>
<dbReference type="SMART" id="SM00673">
    <property type="entry name" value="CARP"/>
    <property type="match status" value="1"/>
</dbReference>
<dbReference type="Pfam" id="PF08603">
    <property type="entry name" value="CAP_C"/>
    <property type="match status" value="1"/>
</dbReference>
<dbReference type="InterPro" id="IPR006599">
    <property type="entry name" value="CARP_motif"/>
</dbReference>
<dbReference type="AlphaFoldDB" id="X6LA55"/>
<gene>
    <name evidence="3" type="ORF">RFI_39506</name>
</gene>
<dbReference type="InterPro" id="IPR036223">
    <property type="entry name" value="CAP_C_sf"/>
</dbReference>
<organism evidence="3 4">
    <name type="scientific">Reticulomyxa filosa</name>
    <dbReference type="NCBI Taxonomy" id="46433"/>
    <lineage>
        <taxon>Eukaryota</taxon>
        <taxon>Sar</taxon>
        <taxon>Rhizaria</taxon>
        <taxon>Retaria</taxon>
        <taxon>Foraminifera</taxon>
        <taxon>Monothalamids</taxon>
        <taxon>Reticulomyxidae</taxon>
        <taxon>Reticulomyxa</taxon>
    </lineage>
</organism>
<keyword evidence="4" id="KW-1185">Reference proteome</keyword>
<dbReference type="GO" id="GO:0019933">
    <property type="term" value="P:cAMP-mediated signaling"/>
    <property type="evidence" value="ECO:0007669"/>
    <property type="project" value="TreeGrafter"/>
</dbReference>
<feature type="non-terminal residue" evidence="3">
    <location>
        <position position="1"/>
    </location>
</feature>
<name>X6LA55_RETFI</name>
<evidence type="ECO:0000313" key="4">
    <source>
        <dbReference type="Proteomes" id="UP000023152"/>
    </source>
</evidence>
<dbReference type="InterPro" id="IPR001837">
    <property type="entry name" value="Adenylate_cyclase-assoc_CAP"/>
</dbReference>
<dbReference type="InterPro" id="IPR017901">
    <property type="entry name" value="C-CAP_CF_C-like"/>
</dbReference>
<dbReference type="GO" id="GO:0007015">
    <property type="term" value="P:actin filament organization"/>
    <property type="evidence" value="ECO:0007669"/>
    <property type="project" value="TreeGrafter"/>
</dbReference>
<comment type="similarity">
    <text evidence="1">Belongs to the CAP family.</text>
</comment>
<dbReference type="EMBL" id="ASPP01047897">
    <property type="protein sequence ID" value="ETN98016.1"/>
    <property type="molecule type" value="Genomic_DNA"/>
</dbReference>
<dbReference type="SUPFAM" id="SSF69340">
    <property type="entry name" value="C-terminal domain of adenylylcyclase associated protein"/>
    <property type="match status" value="1"/>
</dbReference>
<comment type="caution">
    <text evidence="3">The sequence shown here is derived from an EMBL/GenBank/DDBJ whole genome shotgun (WGS) entry which is preliminary data.</text>
</comment>
<dbReference type="PANTHER" id="PTHR10652">
    <property type="entry name" value="ADENYLYL CYCLASE-ASSOCIATED PROTEIN"/>
    <property type="match status" value="1"/>
</dbReference>
<protein>
    <submittedName>
        <fullName evidence="3">Adenylyl cyclase-associated protein</fullName>
    </submittedName>
</protein>
<sequence>PKDAPKDGNMNALFGELNKGLNVTKGLKTVTADMKTKNQTGRFISFFFLKKKKRDEIKNEKLTETAKKSAPKREKGPAGIKFVGGRWIGENYNEGEYVFDKADIKSNVYISLCDDATFTVPGKVKSVSIDSCVKCNIIVNEVISTVEMVNCKSVTLWLQDKVTYFIFVCQNNFE</sequence>
<dbReference type="PANTHER" id="PTHR10652:SF0">
    <property type="entry name" value="ADENYLYL CYCLASE-ASSOCIATED PROTEIN"/>
    <property type="match status" value="1"/>
</dbReference>
<dbReference type="GO" id="GO:0003779">
    <property type="term" value="F:actin binding"/>
    <property type="evidence" value="ECO:0007669"/>
    <property type="project" value="InterPro"/>
</dbReference>
<dbReference type="Gene3D" id="2.160.20.70">
    <property type="match status" value="1"/>
</dbReference>
<evidence type="ECO:0000256" key="1">
    <source>
        <dbReference type="ARBA" id="ARBA00007659"/>
    </source>
</evidence>
<dbReference type="GO" id="GO:0008179">
    <property type="term" value="F:adenylate cyclase binding"/>
    <property type="evidence" value="ECO:0007669"/>
    <property type="project" value="TreeGrafter"/>
</dbReference>
<proteinExistence type="inferred from homology"/>
<accession>X6LA55</accession>